<dbReference type="AlphaFoldDB" id="A0A0K1PTI1"/>
<protein>
    <recommendedName>
        <fullName evidence="3">Tetratricopeptide repeat protein</fullName>
    </recommendedName>
</protein>
<dbReference type="Proteomes" id="UP000064967">
    <property type="component" value="Chromosome"/>
</dbReference>
<dbReference type="STRING" id="1391654.AKJ09_03350"/>
<gene>
    <name evidence="1" type="ORF">AKJ09_03350</name>
</gene>
<accession>A0A0K1PTI1</accession>
<keyword evidence="2" id="KW-1185">Reference proteome</keyword>
<dbReference type="SUPFAM" id="SSF48452">
    <property type="entry name" value="TPR-like"/>
    <property type="match status" value="1"/>
</dbReference>
<reference evidence="1 2" key="1">
    <citation type="submission" date="2015-08" db="EMBL/GenBank/DDBJ databases">
        <authorList>
            <person name="Babu N.S."/>
            <person name="Beckwith C.J."/>
            <person name="Beseler K.G."/>
            <person name="Brison A."/>
            <person name="Carone J.V."/>
            <person name="Caskin T.P."/>
            <person name="Diamond M."/>
            <person name="Durham M.E."/>
            <person name="Foxe J.M."/>
            <person name="Go M."/>
            <person name="Henderson B.A."/>
            <person name="Jones I.B."/>
            <person name="McGettigan J.A."/>
            <person name="Micheletti S.J."/>
            <person name="Nasrallah M.E."/>
            <person name="Ortiz D."/>
            <person name="Piller C.R."/>
            <person name="Privatt S.R."/>
            <person name="Schneider S.L."/>
            <person name="Sharp S."/>
            <person name="Smith T.C."/>
            <person name="Stanton J.D."/>
            <person name="Ullery H.E."/>
            <person name="Wilson R.J."/>
            <person name="Serrano M.G."/>
            <person name="Buck G."/>
            <person name="Lee V."/>
            <person name="Wang Y."/>
            <person name="Carvalho R."/>
            <person name="Voegtly L."/>
            <person name="Shi R."/>
            <person name="Duckworth R."/>
            <person name="Johnson A."/>
            <person name="Loviza R."/>
            <person name="Walstead R."/>
            <person name="Shah Z."/>
            <person name="Kiflezghi M."/>
            <person name="Wade K."/>
            <person name="Ball S.L."/>
            <person name="Bradley K.W."/>
            <person name="Asai D.J."/>
            <person name="Bowman C.A."/>
            <person name="Russell D.A."/>
            <person name="Pope W.H."/>
            <person name="Jacobs-Sera D."/>
            <person name="Hendrix R.W."/>
            <person name="Hatfull G.F."/>
        </authorList>
    </citation>
    <scope>NUCLEOTIDE SEQUENCE [LARGE SCALE GENOMIC DNA]</scope>
    <source>
        <strain evidence="1 2">DSM 27648</strain>
    </source>
</reference>
<dbReference type="EMBL" id="CP012333">
    <property type="protein sequence ID" value="AKU96686.1"/>
    <property type="molecule type" value="Genomic_DNA"/>
</dbReference>
<name>A0A0K1PTI1_9BACT</name>
<evidence type="ECO:0000313" key="2">
    <source>
        <dbReference type="Proteomes" id="UP000064967"/>
    </source>
</evidence>
<proteinExistence type="predicted"/>
<evidence type="ECO:0008006" key="3">
    <source>
        <dbReference type="Google" id="ProtNLM"/>
    </source>
</evidence>
<dbReference type="KEGG" id="llu:AKJ09_03350"/>
<dbReference type="Gene3D" id="1.25.40.10">
    <property type="entry name" value="Tetratricopeptide repeat domain"/>
    <property type="match status" value="1"/>
</dbReference>
<evidence type="ECO:0000313" key="1">
    <source>
        <dbReference type="EMBL" id="AKU96686.1"/>
    </source>
</evidence>
<sequence length="336" mass="37528">MDWQRLVYEAMCATEEGGLSEQDGKALEARVLADANDVDARVRLVGFYLGGLSPERHRRRAEHVAWLAEHRPDIGLSGFGYIEEEQTPEGHEAIRRAWVAVAAQPDAKVHILENAATFLGVNHPAEAEALFRRALAMDPENGSWRKRIAHTLTNRATRAKWTGDSSERRRYARAAIEELEVALDLSQEDWCALGIRIDLTRAAVLAEDWVRVRETAERVLVDNETCWRTYLYGNAIHWANIALGFAALADDQLTAASSYLVRAGKTPGSPQLNSFGPDRELARALLARGERTAVSTYLEDCARFWAGEEAHLTGWRTAIERGEPTKLELPEESDDA</sequence>
<organism evidence="1 2">
    <name type="scientific">Labilithrix luteola</name>
    <dbReference type="NCBI Taxonomy" id="1391654"/>
    <lineage>
        <taxon>Bacteria</taxon>
        <taxon>Pseudomonadati</taxon>
        <taxon>Myxococcota</taxon>
        <taxon>Polyangia</taxon>
        <taxon>Polyangiales</taxon>
        <taxon>Labilitrichaceae</taxon>
        <taxon>Labilithrix</taxon>
    </lineage>
</organism>
<dbReference type="InterPro" id="IPR011990">
    <property type="entry name" value="TPR-like_helical_dom_sf"/>
</dbReference>